<feature type="transmembrane region" description="Helical" evidence="12">
    <location>
        <begin position="2038"/>
        <end position="2058"/>
    </location>
</feature>
<feature type="compositionally biased region" description="Acidic residues" evidence="11">
    <location>
        <begin position="1902"/>
        <end position="1911"/>
    </location>
</feature>
<dbReference type="InterPro" id="IPR031334">
    <property type="entry name" value="Piezo_cap_dom"/>
</dbReference>
<reference evidence="19" key="2">
    <citation type="submission" date="2020-10" db="UniProtKB">
        <authorList>
            <consortium name="WormBaseParasite"/>
        </authorList>
    </citation>
    <scope>IDENTIFICATION</scope>
</reference>
<dbReference type="GO" id="GO:0008381">
    <property type="term" value="F:mechanosensitive monoatomic ion channel activity"/>
    <property type="evidence" value="ECO:0007669"/>
    <property type="project" value="InterPro"/>
</dbReference>
<evidence type="ECO:0000259" key="14">
    <source>
        <dbReference type="Pfam" id="PF15917"/>
    </source>
</evidence>
<feature type="transmembrane region" description="Helical" evidence="12">
    <location>
        <begin position="457"/>
        <end position="480"/>
    </location>
</feature>
<feature type="transmembrane region" description="Helical" evidence="12">
    <location>
        <begin position="1071"/>
        <end position="1095"/>
    </location>
</feature>
<keyword evidence="7" id="KW-0406">Ion transport</keyword>
<feature type="region of interest" description="Disordered" evidence="11">
    <location>
        <begin position="1482"/>
        <end position="1508"/>
    </location>
</feature>
<keyword evidence="10" id="KW-0175">Coiled coil</keyword>
<dbReference type="WBParaSite" id="Pan_g3425.t1">
    <property type="protein sequence ID" value="Pan_g3425.t1"/>
    <property type="gene ID" value="Pan_g3425"/>
</dbReference>
<feature type="transmembrane region" description="Helical" evidence="12">
    <location>
        <begin position="1014"/>
        <end position="1032"/>
    </location>
</feature>
<feature type="transmembrane region" description="Helical" evidence="12">
    <location>
        <begin position="1544"/>
        <end position="1564"/>
    </location>
</feature>
<feature type="coiled-coil region" evidence="10">
    <location>
        <begin position="1385"/>
        <end position="1412"/>
    </location>
</feature>
<feature type="transmembrane region" description="Helical" evidence="12">
    <location>
        <begin position="1798"/>
        <end position="1817"/>
    </location>
</feature>
<evidence type="ECO:0000256" key="12">
    <source>
        <dbReference type="SAM" id="Phobius"/>
    </source>
</evidence>
<comment type="subcellular location">
    <subcellularLocation>
        <location evidence="1">Cell membrane</location>
        <topology evidence="1">Multi-pass membrane protein</topology>
    </subcellularLocation>
</comment>
<keyword evidence="8 12" id="KW-0472">Membrane</keyword>
<evidence type="ECO:0000259" key="15">
    <source>
        <dbReference type="Pfam" id="PF23188"/>
    </source>
</evidence>
<feature type="domain" description="Piezo TM25-28" evidence="14">
    <location>
        <begin position="996"/>
        <end position="1228"/>
    </location>
</feature>
<feature type="transmembrane region" description="Helical" evidence="12">
    <location>
        <begin position="2067"/>
        <end position="2087"/>
    </location>
</feature>
<dbReference type="Pfam" id="PF24874">
    <property type="entry name" value="Piezo_THU9_anchor"/>
    <property type="match status" value="1"/>
</dbReference>
<protein>
    <submittedName>
        <fullName evidence="19">Piezo-type mechanosensitive ion channel component</fullName>
    </submittedName>
</protein>
<feature type="region of interest" description="Disordered" evidence="11">
    <location>
        <begin position="1660"/>
        <end position="1690"/>
    </location>
</feature>
<feature type="transmembrane region" description="Helical" evidence="12">
    <location>
        <begin position="1038"/>
        <end position="1059"/>
    </location>
</feature>
<keyword evidence="5 12" id="KW-0812">Transmembrane</keyword>
<feature type="transmembrane region" description="Helical" evidence="12">
    <location>
        <begin position="869"/>
        <end position="898"/>
    </location>
</feature>
<feature type="transmembrane region" description="Helical" evidence="12">
    <location>
        <begin position="830"/>
        <end position="857"/>
    </location>
</feature>
<feature type="region of interest" description="Disordered" evidence="11">
    <location>
        <begin position="1900"/>
        <end position="1925"/>
    </location>
</feature>
<dbReference type="InterPro" id="IPR027272">
    <property type="entry name" value="Piezo"/>
</dbReference>
<feature type="compositionally biased region" description="Basic and acidic residues" evidence="11">
    <location>
        <begin position="604"/>
        <end position="616"/>
    </location>
</feature>
<feature type="domain" description="Piezo THU9 and anchor" evidence="17">
    <location>
        <begin position="1995"/>
        <end position="2231"/>
    </location>
</feature>
<feature type="compositionally biased region" description="Basic and acidic residues" evidence="11">
    <location>
        <begin position="1324"/>
        <end position="1333"/>
    </location>
</feature>
<evidence type="ECO:0000256" key="2">
    <source>
        <dbReference type="ARBA" id="ARBA00007821"/>
    </source>
</evidence>
<evidence type="ECO:0000256" key="9">
    <source>
        <dbReference type="ARBA" id="ARBA00023303"/>
    </source>
</evidence>
<feature type="transmembrane region" description="Helical" evidence="12">
    <location>
        <begin position="133"/>
        <end position="153"/>
    </location>
</feature>
<evidence type="ECO:0000256" key="10">
    <source>
        <dbReference type="SAM" id="Coils"/>
    </source>
</evidence>
<feature type="transmembrane region" description="Helical" evidence="12">
    <location>
        <begin position="42"/>
        <end position="61"/>
    </location>
</feature>
<feature type="transmembrane region" description="Helical" evidence="12">
    <location>
        <begin position="312"/>
        <end position="335"/>
    </location>
</feature>
<sequence>MAPSNGLGYHSATLEHHADCQSICARFVGLRDGRLAVVELSLPYFATFIILATLWAFRINLTPITWSKIRRALLLYCAAHLCLLYIYQLPNVYKTFPEHELQARLLGLVHFAKFPCDNISYPMPIPSWIWPEYLSPFIIFAFYYIVATQVAVLRENEEVERLDSLFGANKGALAALVQTTQHGANVALGYKRKEIEPPIPVKTPLSEKATPTSVKKKTSTVSMMSNKSKKLSANLAERLNSMKLEREKVKNFAKWENLKPALEAVKTHSYVMALIVLMAWSLCYHSWSTFVMLILSFIIWMHPNSHTFYDRLSMFIVIYAEILLIIQFIYALPLTQNELPDEKPRILRQLGLEKPRDNAPVIDILLKSLFNLAFWFSLRNKLATPKPPIEGTLGALPSPTIVIEKDSQSRSSTSSNESEKQSKPTLLQRLKDHVTNFWVVLVLGLLLMISMTNPVVFYRIVYMGFFLVFICTFVVSFPLFRKMLYRFWVTMIGYCIFVVTLIYTYQFYGIPELYHDYLGMSPEVAKSLGLERISASRLLVRLLTPITFLIVSLIQLNFFHEKMMEITYKWEEDVYGLKLRLLMAKLKLFQNQTNYGSNSLDDPELGKSQKASDEAGMKSTRQRMKKVFGEIERKCKKVLSYRASAWNIMWRLAEVHINRVVAGVIVYIAVKEVSSLNVPLVVCVAIMLPLEEKAPVICDFVAIMSGIIVILKMMFQMEFIPEEKLRTTCFNEDLLNGTASYDPGAWFGMRKVPSIFNHCKWHLFIILTLVFRELIKIRQFLHRSKHRLEEPPRGIIFFGIDRHHADKDLAHCALYFSNYFFYKFGVEVTFIASVIAIGIRNDIFAVLYASWLMFLLTRTRHAQRDIWPYYTAFTSVCFALQYLLCVGLPGFLCVGYFWDSWDDSLIEWLCLPSHKVPPTAEKLYSDFAFFLAVSAQFYSFRLEAKHGLSYPGGSNNMMPIWPPSNPALPWPKRLFSTWFDVELYRVKHAKGPKARPAVPDFISDSKSFLDKMKYVFFMYFYWITLSMIFIAGTTHVTLFAAGYVFGCFLFLWLGTSLFFKPIIVVLRMWDLLLFYNVAVIVVKTILQLVGCVYMSKMYVHFCWLLQLLGVACNKAGYSTEELINPEILAECDIPHTEAGIFYDNFCFVFLLIQRRIFGSEYFKHVTAELKAQRFFASRGAELIEKINKQEVQEALLRENDMMQMVDNMVAKISKKHERIKKEGIENPLSGLSSPDMNEPQPHNLPDERTQDIRGSTVLHAPIVVEVSRESTTFGSPSTLSPMSPQLSPGEAFESKSLNVPHEPRQMARLSSTIDYRSTQQGNLDEFHRRKSENNRFSNSSSEDAWSIGSSERQRSLNRRKTTDEGGVKGLGPLQLLNFAIKKGAIRDAVAESNAIEAKHEQMEKEMERTQGSVDYHQIRKRILKNKARQKAKPDFDEDTFETDAIRNVRKSIAYATDAPSAYVIAPTGASVTLDRKGTIHTIPSGSSLGDASDLLEREKETSDDDDPEAIINELRKRLGSTSKKQKIRRAYLKVKTYVIEYAKVLAMFIGMFLSGTIESLISYLMHLSRDYRYIAYILREERRIHKELFNQSLDNDEPLSKVARHQQRALIREKLHEKYDKSGFLKDENLRKLHQYVEDAEVEEDSRAFELPTVDIIDETAEMKSPDSVSEASSRVFSKQSSSNASNATGASGDVAVIQPAIIVHKESGDESSPSVVYVPEAVVPVESLQQETCEKLYENEEEQVEKQQPERIDVTSGQSDSDDGLFVRFVIALYYAVLSHSELICYVMVIANHINSAALLSMPLPFMVFLWGTLTVPLPRKNFWITLIGYTEAMVIIKYFFQFGFFPWNHAAPSLDPFWLPRIIGIERRPKYAMWDLLLLMALFLHRNILLSTGLWRNDSDENQDEESSESTEPSITEKGEDSKCSAAPSLLLPTETHKGPGSRFARRFTAISFTSVTQKFPSHKIKAKVGRKVTKVQSFFGVVLDPINRVPIDVYAPMFLCDIICFLIVIFGFSSFGADQGAGSVAAYFEENKVPGTLVAMLIIQFVLIVADRALFLRKFLFGKLCFQLFLVVFVHIWIFFLLPAATDRLFVNNFTCKLWYFVKSIYFLISAKQIRCGYPKFSVGNVLTRNYNYFNYALKNAYMKVPFLYEMGLLTDWIWKDTSLNLGDWITLHDIYSNIATLKCMRNWEEDFPSPKGVKQRPFIKYGYGGILLFLIILIIWFPLVLFSMANTVGIRSIPVECTCRLTIAGYQPLFDSTAQLGDIQHLSDDEYDQLWYTYRMSKTALSYIADYTNEDIVKATINGNSASKWQISPPAREYMIEKLNSTLPMSMQFEWNFKRAPNEELQYGIVEDNRVVEIGAGDPIRQQFIAMINGESTGPILIPDLFPSMVKVPGEGKSDHVNALLSEHLKGSSEPIESTFVDVQLELVSTNGVEYWRLKMIDRMYDPIRKTEPVIRDKLVFYGFVDKVFPKSFSIITGGGILGLYISIVFLLGQYIRGFVIDSMKAIMFEELPNVDRILDLCHKIFFVRDVSRFDLEEALYANLVFLFRSPATLIKWTKERPA</sequence>
<evidence type="ECO:0000256" key="7">
    <source>
        <dbReference type="ARBA" id="ARBA00023065"/>
    </source>
</evidence>
<evidence type="ECO:0000256" key="6">
    <source>
        <dbReference type="ARBA" id="ARBA00022989"/>
    </source>
</evidence>
<feature type="region of interest" description="Disordered" evidence="11">
    <location>
        <begin position="599"/>
        <end position="620"/>
    </location>
</feature>
<feature type="transmembrane region" description="Helical" evidence="12">
    <location>
        <begin position="487"/>
        <end position="508"/>
    </location>
</feature>
<evidence type="ECO:0000259" key="16">
    <source>
        <dbReference type="Pfam" id="PF24871"/>
    </source>
</evidence>
<evidence type="ECO:0000259" key="17">
    <source>
        <dbReference type="Pfam" id="PF24874"/>
    </source>
</evidence>
<feature type="compositionally biased region" description="Polar residues" evidence="11">
    <location>
        <begin position="1272"/>
        <end position="1286"/>
    </location>
</feature>
<evidence type="ECO:0000256" key="1">
    <source>
        <dbReference type="ARBA" id="ARBA00004651"/>
    </source>
</evidence>
<organism evidence="18 19">
    <name type="scientific">Panagrellus redivivus</name>
    <name type="common">Microworm</name>
    <dbReference type="NCBI Taxonomy" id="6233"/>
    <lineage>
        <taxon>Eukaryota</taxon>
        <taxon>Metazoa</taxon>
        <taxon>Ecdysozoa</taxon>
        <taxon>Nematoda</taxon>
        <taxon>Chromadorea</taxon>
        <taxon>Rhabditida</taxon>
        <taxon>Tylenchina</taxon>
        <taxon>Panagrolaimomorpha</taxon>
        <taxon>Panagrolaimoidea</taxon>
        <taxon>Panagrolaimidae</taxon>
        <taxon>Panagrellus</taxon>
    </lineage>
</organism>
<feature type="region of interest" description="Disordered" evidence="11">
    <location>
        <begin position="1318"/>
        <end position="1368"/>
    </location>
</feature>
<name>A0A7E4VUI1_PANRE</name>
<dbReference type="Pfam" id="PF12166">
    <property type="entry name" value="Piezo_cap"/>
    <property type="match status" value="1"/>
</dbReference>
<keyword evidence="9" id="KW-0407">Ion channel</keyword>
<dbReference type="InterPro" id="IPR056768">
    <property type="entry name" value="THU_Piezo"/>
</dbReference>
<feature type="transmembrane region" description="Helical" evidence="12">
    <location>
        <begin position="73"/>
        <end position="90"/>
    </location>
</feature>
<evidence type="ECO:0000256" key="4">
    <source>
        <dbReference type="ARBA" id="ARBA00022475"/>
    </source>
</evidence>
<feature type="transmembrane region" description="Helical" evidence="12">
    <location>
        <begin position="1766"/>
        <end position="1792"/>
    </location>
</feature>
<evidence type="ECO:0000256" key="8">
    <source>
        <dbReference type="ARBA" id="ARBA00023136"/>
    </source>
</evidence>
<dbReference type="Pfam" id="PF15917">
    <property type="entry name" value="Piezo_TM25-28"/>
    <property type="match status" value="1"/>
</dbReference>
<evidence type="ECO:0000313" key="19">
    <source>
        <dbReference type="WBParaSite" id="Pan_g3425.t1"/>
    </source>
</evidence>
<evidence type="ECO:0000256" key="5">
    <source>
        <dbReference type="ARBA" id="ARBA00022692"/>
    </source>
</evidence>
<feature type="domain" description="Piezo non-specific cation channel cap" evidence="13">
    <location>
        <begin position="2268"/>
        <end position="2564"/>
    </location>
</feature>
<dbReference type="Pfam" id="PF23188">
    <property type="entry name" value="THU_Piezo1"/>
    <property type="match status" value="1"/>
</dbReference>
<keyword evidence="18" id="KW-1185">Reference proteome</keyword>
<keyword evidence="4" id="KW-1003">Cell membrane</keyword>
<dbReference type="InterPro" id="IPR056770">
    <property type="entry name" value="Piezo_THU9_anchor"/>
</dbReference>
<dbReference type="Proteomes" id="UP000492821">
    <property type="component" value="Unassembled WGS sequence"/>
</dbReference>
<feature type="transmembrane region" description="Helical" evidence="12">
    <location>
        <begin position="1873"/>
        <end position="1891"/>
    </location>
</feature>
<evidence type="ECO:0000259" key="13">
    <source>
        <dbReference type="Pfam" id="PF12166"/>
    </source>
</evidence>
<feature type="transmembrane region" description="Helical" evidence="12">
    <location>
        <begin position="2209"/>
        <end position="2233"/>
    </location>
</feature>
<comment type="similarity">
    <text evidence="2">Belongs to the PIEZO (TC 1.A.75) family.</text>
</comment>
<feature type="transmembrane region" description="Helical" evidence="12">
    <location>
        <begin position="2477"/>
        <end position="2500"/>
    </location>
</feature>
<evidence type="ECO:0000313" key="18">
    <source>
        <dbReference type="Proteomes" id="UP000492821"/>
    </source>
</evidence>
<feature type="transmembrane region" description="Helical" evidence="12">
    <location>
        <begin position="433"/>
        <end position="451"/>
    </location>
</feature>
<dbReference type="PANTHER" id="PTHR47049">
    <property type="entry name" value="PIEZO-TYPE MECHANOSENSITIVE ION CHANNEL HOMOLOG"/>
    <property type="match status" value="1"/>
</dbReference>
<evidence type="ECO:0000256" key="3">
    <source>
        <dbReference type="ARBA" id="ARBA00022448"/>
    </source>
</evidence>
<feature type="region of interest" description="Disordered" evidence="11">
    <location>
        <begin position="1223"/>
        <end position="1248"/>
    </location>
</feature>
<feature type="compositionally biased region" description="Polar residues" evidence="11">
    <location>
        <begin position="1667"/>
        <end position="1680"/>
    </location>
</feature>
<feature type="domain" description="Piezo transmembrane helical unit" evidence="15">
    <location>
        <begin position="1779"/>
        <end position="1898"/>
    </location>
</feature>
<feature type="transmembrane region" description="Helical" evidence="12">
    <location>
        <begin position="270"/>
        <end position="300"/>
    </location>
</feature>
<proteinExistence type="inferred from homology"/>
<dbReference type="PANTHER" id="PTHR47049:SF2">
    <property type="entry name" value="PIEZO-TYPE MECHANOSENSITIVE ION CHANNEL HOMOLOG"/>
    <property type="match status" value="1"/>
</dbReference>
<feature type="transmembrane region" description="Helical" evidence="12">
    <location>
        <begin position="2093"/>
        <end position="2112"/>
    </location>
</feature>
<feature type="transmembrane region" description="Helical" evidence="12">
    <location>
        <begin position="1824"/>
        <end position="1842"/>
    </location>
</feature>
<reference evidence="18" key="1">
    <citation type="journal article" date="2013" name="Genetics">
        <title>The draft genome and transcriptome of Panagrellus redivivus are shaped by the harsh demands of a free-living lifestyle.</title>
        <authorList>
            <person name="Srinivasan J."/>
            <person name="Dillman A.R."/>
            <person name="Macchietto M.G."/>
            <person name="Heikkinen L."/>
            <person name="Lakso M."/>
            <person name="Fracchia K.M."/>
            <person name="Antoshechkin I."/>
            <person name="Mortazavi A."/>
            <person name="Wong G."/>
            <person name="Sternberg P.W."/>
        </authorList>
    </citation>
    <scope>NUCLEOTIDE SEQUENCE [LARGE SCALE GENOMIC DNA]</scope>
    <source>
        <strain evidence="18">MT8872</strain>
    </source>
</reference>
<keyword evidence="6 12" id="KW-1133">Transmembrane helix</keyword>
<feature type="transmembrane region" description="Helical" evidence="12">
    <location>
        <begin position="1996"/>
        <end position="2018"/>
    </location>
</feature>
<dbReference type="InterPro" id="IPR056769">
    <property type="entry name" value="Piezo_TM1-24"/>
</dbReference>
<feature type="region of interest" description="Disordered" evidence="11">
    <location>
        <begin position="1272"/>
        <end position="1300"/>
    </location>
</feature>
<dbReference type="Pfam" id="PF24871">
    <property type="entry name" value="Piezo_TM1-24"/>
    <property type="match status" value="1"/>
</dbReference>
<dbReference type="InterPro" id="IPR031805">
    <property type="entry name" value="Piezo_TM25-28"/>
</dbReference>
<dbReference type="GO" id="GO:0005886">
    <property type="term" value="C:plasma membrane"/>
    <property type="evidence" value="ECO:0007669"/>
    <property type="project" value="UniProtKB-SubCell"/>
</dbReference>
<keyword evidence="3" id="KW-0813">Transport</keyword>
<feature type="domain" description="Piezo TM1-24" evidence="16">
    <location>
        <begin position="40"/>
        <end position="564"/>
    </location>
</feature>
<evidence type="ECO:0000256" key="11">
    <source>
        <dbReference type="SAM" id="MobiDB-lite"/>
    </source>
</evidence>
<accession>A0A7E4VUI1</accession>
<feature type="compositionally biased region" description="Low complexity" evidence="11">
    <location>
        <begin position="1681"/>
        <end position="1690"/>
    </location>
</feature>
<feature type="transmembrane region" description="Helical" evidence="12">
    <location>
        <begin position="538"/>
        <end position="559"/>
    </location>
</feature>